<evidence type="ECO:0000256" key="5">
    <source>
        <dbReference type="PROSITE-ProRule" id="PRU00221"/>
    </source>
</evidence>
<dbReference type="SUPFAM" id="SSF50978">
    <property type="entry name" value="WD40 repeat-like"/>
    <property type="match status" value="1"/>
</dbReference>
<proteinExistence type="predicted"/>
<dbReference type="PROSITE" id="PS50294">
    <property type="entry name" value="WD_REPEATS_REGION"/>
    <property type="match status" value="1"/>
</dbReference>
<keyword evidence="3" id="KW-0677">Repeat</keyword>
<keyword evidence="4" id="KW-0539">Nucleus</keyword>
<keyword evidence="8" id="KW-1185">Reference proteome</keyword>
<dbReference type="AlphaFoldDB" id="A0AAD1UPF5"/>
<dbReference type="InterPro" id="IPR001680">
    <property type="entry name" value="WD40_rpt"/>
</dbReference>
<dbReference type="Pfam" id="PF08154">
    <property type="entry name" value="NLE"/>
    <property type="match status" value="1"/>
</dbReference>
<reference evidence="7" key="1">
    <citation type="submission" date="2023-07" db="EMBL/GenBank/DDBJ databases">
        <authorList>
            <consortium name="AG Swart"/>
            <person name="Singh M."/>
            <person name="Singh A."/>
            <person name="Seah K."/>
            <person name="Emmerich C."/>
        </authorList>
    </citation>
    <scope>NUCLEOTIDE SEQUENCE</scope>
    <source>
        <strain evidence="7">DP1</strain>
    </source>
</reference>
<comment type="caution">
    <text evidence="7">The sequence shown here is derived from an EMBL/GenBank/DDBJ whole genome shotgun (WGS) entry which is preliminary data.</text>
</comment>
<evidence type="ECO:0000259" key="6">
    <source>
        <dbReference type="Pfam" id="PF08154"/>
    </source>
</evidence>
<name>A0AAD1UPF5_EUPCR</name>
<keyword evidence="2 5" id="KW-0853">WD repeat</keyword>
<dbReference type="EMBL" id="CAMPGE010010030">
    <property type="protein sequence ID" value="CAI2368884.1"/>
    <property type="molecule type" value="Genomic_DNA"/>
</dbReference>
<dbReference type="PANTHER" id="PTHR19855:SF11">
    <property type="entry name" value="RIBOSOME BIOGENESIS PROTEIN WDR12"/>
    <property type="match status" value="1"/>
</dbReference>
<evidence type="ECO:0000256" key="1">
    <source>
        <dbReference type="ARBA" id="ARBA00004123"/>
    </source>
</evidence>
<dbReference type="GO" id="GO:0005634">
    <property type="term" value="C:nucleus"/>
    <property type="evidence" value="ECO:0007669"/>
    <property type="project" value="UniProtKB-SubCell"/>
</dbReference>
<comment type="subcellular location">
    <subcellularLocation>
        <location evidence="1">Nucleus</location>
    </subcellularLocation>
</comment>
<dbReference type="Gene3D" id="2.130.10.10">
    <property type="entry name" value="YVTN repeat-like/Quinoprotein amine dehydrogenase"/>
    <property type="match status" value="2"/>
</dbReference>
<gene>
    <name evidence="7" type="ORF">ECRASSUSDP1_LOCUS10180</name>
</gene>
<organism evidence="7 8">
    <name type="scientific">Euplotes crassus</name>
    <dbReference type="NCBI Taxonomy" id="5936"/>
    <lineage>
        <taxon>Eukaryota</taxon>
        <taxon>Sar</taxon>
        <taxon>Alveolata</taxon>
        <taxon>Ciliophora</taxon>
        <taxon>Intramacronucleata</taxon>
        <taxon>Spirotrichea</taxon>
        <taxon>Hypotrichia</taxon>
        <taxon>Euplotida</taxon>
        <taxon>Euplotidae</taxon>
        <taxon>Moneuplotes</taxon>
    </lineage>
</organism>
<dbReference type="PANTHER" id="PTHR19855">
    <property type="entry name" value="WD40 REPEAT PROTEIN 12, 37"/>
    <property type="match status" value="1"/>
</dbReference>
<evidence type="ECO:0000256" key="4">
    <source>
        <dbReference type="ARBA" id="ARBA00023242"/>
    </source>
</evidence>
<dbReference type="Proteomes" id="UP001295684">
    <property type="component" value="Unassembled WGS sequence"/>
</dbReference>
<feature type="domain" description="NLE" evidence="6">
    <location>
        <begin position="23"/>
        <end position="88"/>
    </location>
</feature>
<sequence length="440" mass="50142">MPKHEESQEDTKMEEEEEKVEFVQCRFKTNIKNEDYHVEEDIIDISSQTTRKMLTKMIHSLLDNDIPKKTKFEFLINGRMLRGTIAEMMKLMNLSNDEIVEITYTFAMHKPKEDEKIENDEWIKVIKSIFVFEERKKPGAFAAGFFDGTVKLYDEEGEVVYNKQLHEDVVNDIIFQKESKDNWSLITAGEDAEIGFHKLSREDGEIKDRRIATILQQANALSFCPTNSEMITLAGNDTLLKIYDSSADVLAKYQEKETTSHKRTKTTVAYLKPVAKIGGNSHPVNCLKWINNSEIVTGGYDHALRIFNVDREELASSIFTNNKAITCIDSVKDNVLVGCEDHAVRLWDIRSNSTDPVKVFKGHNGWVSSVQMNPSSDYHFISSAYDSRTLVWDFRCDEPLYKIGLSPAEKIFASSWNSSSSIISGGDTGMLQVHKVKSTD</sequence>
<dbReference type="SMART" id="SM00320">
    <property type="entry name" value="WD40"/>
    <property type="match status" value="7"/>
</dbReference>
<feature type="repeat" description="WD" evidence="5">
    <location>
        <begin position="360"/>
        <end position="402"/>
    </location>
</feature>
<dbReference type="InterPro" id="IPR036322">
    <property type="entry name" value="WD40_repeat_dom_sf"/>
</dbReference>
<accession>A0AAD1UPF5</accession>
<evidence type="ECO:0000313" key="7">
    <source>
        <dbReference type="EMBL" id="CAI2368884.1"/>
    </source>
</evidence>
<protein>
    <recommendedName>
        <fullName evidence="6">NLE domain-containing protein</fullName>
    </recommendedName>
</protein>
<evidence type="ECO:0000256" key="2">
    <source>
        <dbReference type="ARBA" id="ARBA00022574"/>
    </source>
</evidence>
<dbReference type="PROSITE" id="PS50082">
    <property type="entry name" value="WD_REPEATS_2"/>
    <property type="match status" value="1"/>
</dbReference>
<evidence type="ECO:0000256" key="3">
    <source>
        <dbReference type="ARBA" id="ARBA00022737"/>
    </source>
</evidence>
<evidence type="ECO:0000313" key="8">
    <source>
        <dbReference type="Proteomes" id="UP001295684"/>
    </source>
</evidence>
<dbReference type="InterPro" id="IPR012972">
    <property type="entry name" value="NLE"/>
</dbReference>
<dbReference type="Pfam" id="PF00400">
    <property type="entry name" value="WD40"/>
    <property type="match status" value="3"/>
</dbReference>
<dbReference type="InterPro" id="IPR015943">
    <property type="entry name" value="WD40/YVTN_repeat-like_dom_sf"/>
</dbReference>